<dbReference type="EMBL" id="VICG01000009">
    <property type="protein sequence ID" value="KAA8568320.1"/>
    <property type="molecule type" value="Genomic_DNA"/>
</dbReference>
<evidence type="ECO:0000256" key="1">
    <source>
        <dbReference type="SAM" id="MobiDB-lite"/>
    </source>
</evidence>
<name>A0A5M9JI46_MONFR</name>
<evidence type="ECO:0000313" key="4">
    <source>
        <dbReference type="EMBL" id="KAA8568320.1"/>
    </source>
</evidence>
<dbReference type="AlphaFoldDB" id="A0A5M9JI46"/>
<proteinExistence type="predicted"/>
<keyword evidence="2" id="KW-0812">Transmembrane</keyword>
<protein>
    <recommendedName>
        <fullName evidence="3">DUF7729 domain-containing protein</fullName>
    </recommendedName>
</protein>
<accession>A0A5M9JI46</accession>
<sequence length="572" mass="60376">MIEVRDDIPELFASTLARLARSGTILVDQRPDPFLARASLSDSALKSWEISSRVIEEKENDHPDLQSNLELELELEPESESGVFTKTNSESDVESNLESNVERRNIATITSTATITPPKSTSTASPTSSSTLASSDTSSGLASAATGSTASLPTPFDSGFTSNITSTCSSFMMDFLANETFKSCLPFSLLLQNSNSFFQASKSLVRITQTLDASCSANQQKCSTLMTSLASNITSPSACSTDLLAANPLVTQARLGLLAYTTLFTASCLKDPSNGAYCYAQAVTNSSSPTDSYIYYLPLNVSLPGGSQPTCNECLKTTMAVFDQAGSVRTSAIAGTYVQAAGQINVQCGPGFVNASLPAAAVLTGAAHRVGSEMGNGGGVMGLSTKAEIRSPPAAQNHTSTTPPSRPAKPTMKPGGLIRARHPQLATRLGTTPRKRIRGAPRGGNDAGVIREHSSINSRPRSRHKQDAAPALASASESALATATATAFEREIGIVIGNGKRKTEMETELPGHGIVIGIGIGVGIGVGIGIGIGIEVTKARQDEGIKRNPHFDLKEWAREGWWWRGEERRGEE</sequence>
<keyword evidence="2" id="KW-1133">Transmembrane helix</keyword>
<dbReference type="VEuPathDB" id="FungiDB:MFRU_029g00440"/>
<gene>
    <name evidence="4" type="ORF">EYC84_007356</name>
</gene>
<comment type="caution">
    <text evidence="4">The sequence shown here is derived from an EMBL/GenBank/DDBJ whole genome shotgun (WGS) entry which is preliminary data.</text>
</comment>
<dbReference type="InterPro" id="IPR056146">
    <property type="entry name" value="DUF7729"/>
</dbReference>
<feature type="compositionally biased region" description="Polar residues" evidence="1">
    <location>
        <begin position="394"/>
        <end position="403"/>
    </location>
</feature>
<feature type="transmembrane region" description="Helical" evidence="2">
    <location>
        <begin position="514"/>
        <end position="537"/>
    </location>
</feature>
<dbReference type="PANTHER" id="PTHR39460">
    <property type="entry name" value="EXPRESSED PROTEIN"/>
    <property type="match status" value="1"/>
</dbReference>
<evidence type="ECO:0000256" key="2">
    <source>
        <dbReference type="SAM" id="Phobius"/>
    </source>
</evidence>
<dbReference type="PANTHER" id="PTHR39460:SF1">
    <property type="entry name" value="C6 TRANSCRIPTION FACTOR"/>
    <property type="match status" value="1"/>
</dbReference>
<feature type="region of interest" description="Disordered" evidence="1">
    <location>
        <begin position="391"/>
        <end position="473"/>
    </location>
</feature>
<feature type="region of interest" description="Disordered" evidence="1">
    <location>
        <begin position="74"/>
        <end position="148"/>
    </location>
</feature>
<organism evidence="4 5">
    <name type="scientific">Monilinia fructicola</name>
    <name type="common">Brown rot fungus</name>
    <name type="synonym">Ciboria fructicola</name>
    <dbReference type="NCBI Taxonomy" id="38448"/>
    <lineage>
        <taxon>Eukaryota</taxon>
        <taxon>Fungi</taxon>
        <taxon>Dikarya</taxon>
        <taxon>Ascomycota</taxon>
        <taxon>Pezizomycotina</taxon>
        <taxon>Leotiomycetes</taxon>
        <taxon>Helotiales</taxon>
        <taxon>Sclerotiniaceae</taxon>
        <taxon>Monilinia</taxon>
    </lineage>
</organism>
<feature type="domain" description="DUF7729" evidence="3">
    <location>
        <begin position="151"/>
        <end position="356"/>
    </location>
</feature>
<evidence type="ECO:0000313" key="5">
    <source>
        <dbReference type="Proteomes" id="UP000322873"/>
    </source>
</evidence>
<evidence type="ECO:0000259" key="3">
    <source>
        <dbReference type="Pfam" id="PF24855"/>
    </source>
</evidence>
<keyword evidence="2" id="KW-0472">Membrane</keyword>
<reference evidence="4 5" key="1">
    <citation type="submission" date="2019-06" db="EMBL/GenBank/DDBJ databases">
        <title>Genome Sequence of the Brown Rot Fungal Pathogen Monilinia fructicola.</title>
        <authorList>
            <person name="De Miccolis Angelini R.M."/>
            <person name="Landi L."/>
            <person name="Abate D."/>
            <person name="Pollastro S."/>
            <person name="Romanazzi G."/>
            <person name="Faretra F."/>
        </authorList>
    </citation>
    <scope>NUCLEOTIDE SEQUENCE [LARGE SCALE GENOMIC DNA]</scope>
    <source>
        <strain evidence="4 5">Mfrc123</strain>
    </source>
</reference>
<feature type="compositionally biased region" description="Low complexity" evidence="1">
    <location>
        <begin position="106"/>
        <end position="148"/>
    </location>
</feature>
<feature type="compositionally biased region" description="Polar residues" evidence="1">
    <location>
        <begin position="82"/>
        <end position="99"/>
    </location>
</feature>
<dbReference type="Proteomes" id="UP000322873">
    <property type="component" value="Unassembled WGS sequence"/>
</dbReference>
<keyword evidence="5" id="KW-1185">Reference proteome</keyword>
<dbReference type="Pfam" id="PF24855">
    <property type="entry name" value="DUF7729"/>
    <property type="match status" value="1"/>
</dbReference>